<dbReference type="InterPro" id="IPR036865">
    <property type="entry name" value="CRAL-TRIO_dom_sf"/>
</dbReference>
<sequence>PGHYGNLDIAQAKQLSAFKRALTKTSFLPDPAMVDEEHQDTILLRFLRARDWNVQHAFKMYSDTIKWRKDVDLPSMMQGSFDFEERDKVAAGGWKMYFHGTDKFHRPIFVQDLAGLNTTEVFTHTTPDRVINFFACMLEDAVQRRYRACTSRVRRLCVDDNFMILNVAGIGMGTFWAFKGQLQQLLGILDTNFPELSGRVQIINAPWLFSTIWSYIKGWLPVNTAEKIDIVGTDFKAKLLEFIDEEQLPSSIGGSCQCGGKGCEFSDIGPWQE</sequence>
<feature type="non-terminal residue" evidence="2">
    <location>
        <position position="273"/>
    </location>
</feature>
<name>A0A316YXZ1_9BASI</name>
<dbReference type="SUPFAM" id="SSF52087">
    <property type="entry name" value="CRAL/TRIO domain"/>
    <property type="match status" value="1"/>
</dbReference>
<organism evidence="2 3">
    <name type="scientific">Acaromyces ingoldii</name>
    <dbReference type="NCBI Taxonomy" id="215250"/>
    <lineage>
        <taxon>Eukaryota</taxon>
        <taxon>Fungi</taxon>
        <taxon>Dikarya</taxon>
        <taxon>Basidiomycota</taxon>
        <taxon>Ustilaginomycotina</taxon>
        <taxon>Exobasidiomycetes</taxon>
        <taxon>Exobasidiales</taxon>
        <taxon>Cryptobasidiaceae</taxon>
        <taxon>Acaromyces</taxon>
    </lineage>
</organism>
<dbReference type="Pfam" id="PF03765">
    <property type="entry name" value="CRAL_TRIO_N"/>
    <property type="match status" value="1"/>
</dbReference>
<dbReference type="AlphaFoldDB" id="A0A316YXZ1"/>
<dbReference type="InParanoid" id="A0A316YXZ1"/>
<dbReference type="Gene3D" id="1.10.8.20">
    <property type="entry name" value="N-terminal domain of phosphatidylinositol transfer protein sec14p"/>
    <property type="match status" value="1"/>
</dbReference>
<feature type="non-terminal residue" evidence="2">
    <location>
        <position position="1"/>
    </location>
</feature>
<dbReference type="PANTHER" id="PTHR45657">
    <property type="entry name" value="CRAL-TRIO DOMAIN-CONTAINING PROTEIN YKL091C-RELATED"/>
    <property type="match status" value="1"/>
</dbReference>
<dbReference type="SMART" id="SM01100">
    <property type="entry name" value="CRAL_TRIO_N"/>
    <property type="match status" value="1"/>
</dbReference>
<evidence type="ECO:0000313" key="2">
    <source>
        <dbReference type="EMBL" id="PWN94129.1"/>
    </source>
</evidence>
<evidence type="ECO:0000259" key="1">
    <source>
        <dbReference type="PROSITE" id="PS50191"/>
    </source>
</evidence>
<dbReference type="SUPFAM" id="SSF46938">
    <property type="entry name" value="CRAL/TRIO N-terminal domain"/>
    <property type="match status" value="1"/>
</dbReference>
<dbReference type="OrthoDB" id="1434354at2759"/>
<dbReference type="RefSeq" id="XP_025381327.1">
    <property type="nucleotide sequence ID" value="XM_025518474.1"/>
</dbReference>
<reference evidence="2" key="1">
    <citation type="journal article" date="2018" name="Mol. Biol. Evol.">
        <title>Broad Genomic Sampling Reveals a Smut Pathogenic Ancestry of the Fungal Clade Ustilaginomycotina.</title>
        <authorList>
            <person name="Kijpornyongpan T."/>
            <person name="Mondo S.J."/>
            <person name="Barry K."/>
            <person name="Sandor L."/>
            <person name="Lee J."/>
            <person name="Lipzen A."/>
            <person name="Pangilinan J."/>
            <person name="LaButti K."/>
            <person name="Hainaut M."/>
            <person name="Henrissat B."/>
            <person name="Grigoriev I.V."/>
            <person name="Spatafora J.W."/>
            <person name="Aime M.C."/>
        </authorList>
    </citation>
    <scope>NUCLEOTIDE SEQUENCE [LARGE SCALE GENOMIC DNA]</scope>
    <source>
        <strain evidence="2">MCA 4198</strain>
    </source>
</reference>
<dbReference type="PANTHER" id="PTHR45657:SF1">
    <property type="entry name" value="CRAL-TRIO DOMAIN-CONTAINING PROTEIN YKL091C-RELATED"/>
    <property type="match status" value="1"/>
</dbReference>
<gene>
    <name evidence="2" type="ORF">FA10DRAFT_214089</name>
</gene>
<dbReference type="InterPro" id="IPR051026">
    <property type="entry name" value="PI/PC_transfer"/>
</dbReference>
<dbReference type="SMART" id="SM00516">
    <property type="entry name" value="SEC14"/>
    <property type="match status" value="1"/>
</dbReference>
<dbReference type="InterPro" id="IPR011074">
    <property type="entry name" value="CRAL/TRIO_N_dom"/>
</dbReference>
<evidence type="ECO:0000313" key="3">
    <source>
        <dbReference type="Proteomes" id="UP000245768"/>
    </source>
</evidence>
<proteinExistence type="predicted"/>
<keyword evidence="3" id="KW-1185">Reference proteome</keyword>
<dbReference type="Proteomes" id="UP000245768">
    <property type="component" value="Unassembled WGS sequence"/>
</dbReference>
<protein>
    <submittedName>
        <fullName evidence="2">CRAL/TRIO domain-containing protein</fullName>
    </submittedName>
</protein>
<dbReference type="Pfam" id="PF00650">
    <property type="entry name" value="CRAL_TRIO"/>
    <property type="match status" value="1"/>
</dbReference>
<accession>A0A316YXZ1</accession>
<dbReference type="CDD" id="cd00170">
    <property type="entry name" value="SEC14"/>
    <property type="match status" value="1"/>
</dbReference>
<dbReference type="PROSITE" id="PS50191">
    <property type="entry name" value="CRAL_TRIO"/>
    <property type="match status" value="1"/>
</dbReference>
<dbReference type="EMBL" id="KZ819634">
    <property type="protein sequence ID" value="PWN94129.1"/>
    <property type="molecule type" value="Genomic_DNA"/>
</dbReference>
<dbReference type="InterPro" id="IPR001251">
    <property type="entry name" value="CRAL-TRIO_dom"/>
</dbReference>
<dbReference type="GeneID" id="37040390"/>
<dbReference type="Gene3D" id="3.40.525.10">
    <property type="entry name" value="CRAL-TRIO lipid binding domain"/>
    <property type="match status" value="1"/>
</dbReference>
<dbReference type="InterPro" id="IPR036273">
    <property type="entry name" value="CRAL/TRIO_N_dom_sf"/>
</dbReference>
<feature type="domain" description="CRAL-TRIO" evidence="1">
    <location>
        <begin position="86"/>
        <end position="260"/>
    </location>
</feature>
<dbReference type="STRING" id="215250.A0A316YXZ1"/>